<dbReference type="PANTHER" id="PTHR11061:SF30">
    <property type="entry name" value="TRNA (URACIL(54)-C(5))-METHYLTRANSFERASE"/>
    <property type="match status" value="1"/>
</dbReference>
<dbReference type="InterPro" id="IPR002792">
    <property type="entry name" value="TRAM_dom"/>
</dbReference>
<organism evidence="6 7">
    <name type="scientific">Aeromicrobium ginsengisoli</name>
    <dbReference type="NCBI Taxonomy" id="363867"/>
    <lineage>
        <taxon>Bacteria</taxon>
        <taxon>Bacillati</taxon>
        <taxon>Actinomycetota</taxon>
        <taxon>Actinomycetes</taxon>
        <taxon>Propionibacteriales</taxon>
        <taxon>Nocardioidaceae</taxon>
        <taxon>Aeromicrobium</taxon>
    </lineage>
</organism>
<proteinExistence type="inferred from homology"/>
<dbReference type="AlphaFoldDB" id="A0A5M4FHT5"/>
<dbReference type="Gene3D" id="3.40.50.150">
    <property type="entry name" value="Vaccinia Virus protein VP39"/>
    <property type="match status" value="1"/>
</dbReference>
<dbReference type="OrthoDB" id="9804590at2"/>
<keyword evidence="2 4" id="KW-0808">Transferase</keyword>
<name>A0A5M4FHT5_9ACTN</name>
<reference evidence="6" key="1">
    <citation type="submission" date="2019-09" db="EMBL/GenBank/DDBJ databases">
        <authorList>
            <person name="Li J."/>
        </authorList>
    </citation>
    <scope>NUCLEOTIDE SEQUENCE [LARGE SCALE GENOMIC DNA]</scope>
    <source>
        <strain evidence="6">JCM 14732</strain>
    </source>
</reference>
<dbReference type="Pfam" id="PF05958">
    <property type="entry name" value="tRNA_U5-meth_tr"/>
    <property type="match status" value="1"/>
</dbReference>
<feature type="binding site" evidence="4">
    <location>
        <position position="234"/>
    </location>
    <ligand>
        <name>S-adenosyl-L-methionine</name>
        <dbReference type="ChEBI" id="CHEBI:59789"/>
    </ligand>
</feature>
<evidence type="ECO:0000256" key="3">
    <source>
        <dbReference type="ARBA" id="ARBA00022691"/>
    </source>
</evidence>
<evidence type="ECO:0000313" key="7">
    <source>
        <dbReference type="Proteomes" id="UP000380867"/>
    </source>
</evidence>
<dbReference type="Proteomes" id="UP000380867">
    <property type="component" value="Unassembled WGS sequence"/>
</dbReference>
<dbReference type="RefSeq" id="WP_149687748.1">
    <property type="nucleotide sequence ID" value="NZ_SDPQ02000001.1"/>
</dbReference>
<feature type="binding site" evidence="4">
    <location>
        <position position="332"/>
    </location>
    <ligand>
        <name>S-adenosyl-L-methionine</name>
        <dbReference type="ChEBI" id="CHEBI:59789"/>
    </ligand>
</feature>
<dbReference type="InterPro" id="IPR029063">
    <property type="entry name" value="SAM-dependent_MTases_sf"/>
</dbReference>
<keyword evidence="7" id="KW-1185">Reference proteome</keyword>
<comment type="caution">
    <text evidence="6">The sequence shown here is derived from an EMBL/GenBank/DDBJ whole genome shotgun (WGS) entry which is preliminary data.</text>
</comment>
<evidence type="ECO:0000259" key="5">
    <source>
        <dbReference type="PROSITE" id="PS50926"/>
    </source>
</evidence>
<gene>
    <name evidence="6" type="ORF">ESP70_002275</name>
</gene>
<dbReference type="GO" id="GO:0070041">
    <property type="term" value="F:rRNA (uridine-C5-)-methyltransferase activity"/>
    <property type="evidence" value="ECO:0007669"/>
    <property type="project" value="TreeGrafter"/>
</dbReference>
<feature type="binding site" evidence="4">
    <location>
        <position position="287"/>
    </location>
    <ligand>
        <name>S-adenosyl-L-methionine</name>
        <dbReference type="ChEBI" id="CHEBI:59789"/>
    </ligand>
</feature>
<keyword evidence="1 4" id="KW-0489">Methyltransferase</keyword>
<evidence type="ECO:0000256" key="2">
    <source>
        <dbReference type="ARBA" id="ARBA00022679"/>
    </source>
</evidence>
<dbReference type="Gene3D" id="2.40.50.1070">
    <property type="match status" value="1"/>
</dbReference>
<dbReference type="InterPro" id="IPR012340">
    <property type="entry name" value="NA-bd_OB-fold"/>
</dbReference>
<dbReference type="SUPFAM" id="SSF53335">
    <property type="entry name" value="S-adenosyl-L-methionine-dependent methyltransferases"/>
    <property type="match status" value="1"/>
</dbReference>
<dbReference type="EMBL" id="SDPQ02000001">
    <property type="protein sequence ID" value="KAA1399611.1"/>
    <property type="molecule type" value="Genomic_DNA"/>
</dbReference>
<feature type="binding site" evidence="4">
    <location>
        <position position="263"/>
    </location>
    <ligand>
        <name>S-adenosyl-L-methionine</name>
        <dbReference type="ChEBI" id="CHEBI:59789"/>
    </ligand>
</feature>
<dbReference type="PROSITE" id="PS50926">
    <property type="entry name" value="TRAM"/>
    <property type="match status" value="1"/>
</dbReference>
<evidence type="ECO:0000256" key="1">
    <source>
        <dbReference type="ARBA" id="ARBA00022603"/>
    </source>
</evidence>
<accession>A0A5M4FHT5</accession>
<dbReference type="Pfam" id="PF01938">
    <property type="entry name" value="TRAM"/>
    <property type="match status" value="1"/>
</dbReference>
<protein>
    <submittedName>
        <fullName evidence="6">Class I SAM-dependent RNA methyltransferase</fullName>
    </submittedName>
</protein>
<dbReference type="InterPro" id="IPR010280">
    <property type="entry name" value="U5_MeTrfase_fam"/>
</dbReference>
<evidence type="ECO:0000313" key="6">
    <source>
        <dbReference type="EMBL" id="KAA1399611.1"/>
    </source>
</evidence>
<feature type="domain" description="TRAM" evidence="5">
    <location>
        <begin position="1"/>
        <end position="55"/>
    </location>
</feature>
<comment type="similarity">
    <text evidence="4">Belongs to the class I-like SAM-binding methyltransferase superfamily. RNA M5U methyltransferase family.</text>
</comment>
<dbReference type="Gene3D" id="2.40.50.140">
    <property type="entry name" value="Nucleic acid-binding proteins"/>
    <property type="match status" value="1"/>
</dbReference>
<sequence>MTDPIVDVGPIAHGGHCVARLDGQVVFVRHTLPGERVRIHITDRSKSFLRADAVEIIEPAPGRVEAPCPDAGPGRCGGCDFQHVDPAAQRELLGDVVREQLRRLAGITWDGEVEAVEPEALGWRTRMQFAVDADGRPGLRKHRSHEIIPVDRCLIAHPDLPDVLGRRWDAESVEAIVSSTGDTILVTDASIPDDVEAAVDGVVAVDGTVRGGRGAVTERVLAADFRVSGSGFWQVHPDAAATLVEAVIEAAEVAEGDTVLDLYAGVGLFTTFLADEAGEESVVFSVESDRGASRDARRNLHDFPQVRLVGETVERALRSGSLGDSADVVVLDPPRTGAKKAVAGIVDLAPRRIVYVACDPAALARDLASFSARGYALDGLRAFALFPMTHHVECVAVLVRE</sequence>
<dbReference type="PROSITE" id="PS51687">
    <property type="entry name" value="SAM_MT_RNA_M5U"/>
    <property type="match status" value="1"/>
</dbReference>
<dbReference type="SUPFAM" id="SSF50249">
    <property type="entry name" value="Nucleic acid-binding proteins"/>
    <property type="match status" value="1"/>
</dbReference>
<evidence type="ECO:0000256" key="4">
    <source>
        <dbReference type="PROSITE-ProRule" id="PRU01024"/>
    </source>
</evidence>
<dbReference type="PANTHER" id="PTHR11061">
    <property type="entry name" value="RNA M5U METHYLTRANSFERASE"/>
    <property type="match status" value="1"/>
</dbReference>
<feature type="active site" description="Nucleophile" evidence="4">
    <location>
        <position position="358"/>
    </location>
</feature>
<dbReference type="GO" id="GO:0070475">
    <property type="term" value="P:rRNA base methylation"/>
    <property type="evidence" value="ECO:0007669"/>
    <property type="project" value="TreeGrafter"/>
</dbReference>
<keyword evidence="3 4" id="KW-0949">S-adenosyl-L-methionine</keyword>